<dbReference type="AlphaFoldDB" id="A0A2X0LQP7"/>
<organism evidence="1 2">
    <name type="scientific">Microbotryum saponariae</name>
    <dbReference type="NCBI Taxonomy" id="289078"/>
    <lineage>
        <taxon>Eukaryota</taxon>
        <taxon>Fungi</taxon>
        <taxon>Dikarya</taxon>
        <taxon>Basidiomycota</taxon>
        <taxon>Pucciniomycotina</taxon>
        <taxon>Microbotryomycetes</taxon>
        <taxon>Microbotryales</taxon>
        <taxon>Microbotryaceae</taxon>
        <taxon>Microbotryum</taxon>
    </lineage>
</organism>
<proteinExistence type="predicted"/>
<protein>
    <submittedName>
        <fullName evidence="1">BZ3500_MvSof-1268-A1-R1_Chr10-1g02731 protein</fullName>
    </submittedName>
</protein>
<evidence type="ECO:0000313" key="1">
    <source>
        <dbReference type="EMBL" id="SDA01503.1"/>
    </source>
</evidence>
<keyword evidence="2" id="KW-1185">Reference proteome</keyword>
<dbReference type="OrthoDB" id="2538179at2759"/>
<dbReference type="Proteomes" id="UP000249723">
    <property type="component" value="Unassembled WGS sequence"/>
</dbReference>
<dbReference type="EMBL" id="FMWP01000116">
    <property type="protein sequence ID" value="SDA01503.1"/>
    <property type="molecule type" value="Genomic_DNA"/>
</dbReference>
<gene>
    <name evidence="1" type="ORF">BZ3500_MVSOF-1268-A1-R1_CHR10-1G02731</name>
</gene>
<evidence type="ECO:0000313" key="2">
    <source>
        <dbReference type="Proteomes" id="UP000249723"/>
    </source>
</evidence>
<name>A0A2X0LQP7_9BASI</name>
<sequence>MYQHTVKSCTSTLGTDWRWSTPLLIMGLGVEVSRTIKTQQDELMGLQRLKYRFDGA</sequence>
<accession>A0A2X0LQP7</accession>
<reference evidence="2" key="1">
    <citation type="submission" date="2016-10" db="EMBL/GenBank/DDBJ databases">
        <authorList>
            <person name="Jeantristanb JTB J.-T."/>
            <person name="Ricardo R."/>
        </authorList>
    </citation>
    <scope>NUCLEOTIDE SEQUENCE [LARGE SCALE GENOMIC DNA]</scope>
</reference>